<sequence>MRISIQKLIKNLGPGLLFASTAIGTSHLVLSTKAGAQYGWIMVFPILLANIFKYPFFEFGVRYTVTTNKTLIEGYLNRGRAYLIFYAIITLFSTFTILAALYVVTSGLLINLFQLNNTSVSVVAGGLFVLICVLLIVGRYRFLEISLKYVISILFLALLVTTILVIANGKVPEVENFEAPAIFNEVGILFLIGLMGWMPTAVEASSWISLWSIEKFKNSKQKPTLKEALEEFKFGYFTTAILAIFFMIIGWFTLYGTNTELSNSAVVFADQLVQLFTTNIGSWAYILIAIAAFATMFSTCITAHDALSRVSVDILSLLFPKREVIKNKGFAIGVLLLAVINFIVISAFSANMGILVAIATFVSFVMAPIIGYMNLKNVMSHEIPETDRPNRNLQILTYSGIIFLTLFSIYYCWMLFI</sequence>
<dbReference type="EMBL" id="FQUX01000016">
    <property type="protein sequence ID" value="SHG16872.1"/>
    <property type="molecule type" value="Genomic_DNA"/>
</dbReference>
<keyword evidence="4 5" id="KW-0472">Membrane</keyword>
<keyword evidence="2 5" id="KW-0812">Transmembrane</keyword>
<evidence type="ECO:0000256" key="4">
    <source>
        <dbReference type="ARBA" id="ARBA00023136"/>
    </source>
</evidence>
<dbReference type="GO" id="GO:0016020">
    <property type="term" value="C:membrane"/>
    <property type="evidence" value="ECO:0007669"/>
    <property type="project" value="UniProtKB-SubCell"/>
</dbReference>
<proteinExistence type="predicted"/>
<feature type="transmembrane region" description="Helical" evidence="5">
    <location>
        <begin position="41"/>
        <end position="61"/>
    </location>
</feature>
<dbReference type="OrthoDB" id="4858698at2"/>
<dbReference type="Proteomes" id="UP000184406">
    <property type="component" value="Unassembled WGS sequence"/>
</dbReference>
<comment type="subcellular location">
    <subcellularLocation>
        <location evidence="1">Membrane</location>
        <topology evidence="1">Multi-pass membrane protein</topology>
    </subcellularLocation>
</comment>
<feature type="transmembrane region" description="Helical" evidence="5">
    <location>
        <begin position="395"/>
        <end position="416"/>
    </location>
</feature>
<gene>
    <name evidence="6" type="ORF">SAMN03080594_1165</name>
</gene>
<feature type="transmembrane region" description="Helical" evidence="5">
    <location>
        <begin position="329"/>
        <end position="348"/>
    </location>
</feature>
<dbReference type="GO" id="GO:0046873">
    <property type="term" value="F:metal ion transmembrane transporter activity"/>
    <property type="evidence" value="ECO:0007669"/>
    <property type="project" value="InterPro"/>
</dbReference>
<feature type="transmembrane region" description="Helical" evidence="5">
    <location>
        <begin position="187"/>
        <end position="213"/>
    </location>
</feature>
<feature type="transmembrane region" description="Helical" evidence="5">
    <location>
        <begin position="149"/>
        <end position="167"/>
    </location>
</feature>
<feature type="transmembrane region" description="Helical" evidence="5">
    <location>
        <begin position="234"/>
        <end position="254"/>
    </location>
</feature>
<organism evidence="6 7">
    <name type="scientific">Arenibacter palladensis</name>
    <dbReference type="NCBI Taxonomy" id="237373"/>
    <lineage>
        <taxon>Bacteria</taxon>
        <taxon>Pseudomonadati</taxon>
        <taxon>Bacteroidota</taxon>
        <taxon>Flavobacteriia</taxon>
        <taxon>Flavobacteriales</taxon>
        <taxon>Flavobacteriaceae</taxon>
        <taxon>Arenibacter</taxon>
    </lineage>
</organism>
<feature type="transmembrane region" description="Helical" evidence="5">
    <location>
        <begin position="354"/>
        <end position="375"/>
    </location>
</feature>
<evidence type="ECO:0000256" key="3">
    <source>
        <dbReference type="ARBA" id="ARBA00022989"/>
    </source>
</evidence>
<evidence type="ECO:0000256" key="5">
    <source>
        <dbReference type="SAM" id="Phobius"/>
    </source>
</evidence>
<evidence type="ECO:0000256" key="2">
    <source>
        <dbReference type="ARBA" id="ARBA00022692"/>
    </source>
</evidence>
<feature type="transmembrane region" description="Helical" evidence="5">
    <location>
        <begin position="82"/>
        <end position="113"/>
    </location>
</feature>
<dbReference type="Pfam" id="PF01566">
    <property type="entry name" value="Nramp"/>
    <property type="match status" value="1"/>
</dbReference>
<evidence type="ECO:0000313" key="6">
    <source>
        <dbReference type="EMBL" id="SHG16872.1"/>
    </source>
</evidence>
<reference evidence="7" key="1">
    <citation type="submission" date="2016-11" db="EMBL/GenBank/DDBJ databases">
        <authorList>
            <person name="Varghese N."/>
            <person name="Submissions S."/>
        </authorList>
    </citation>
    <scope>NUCLEOTIDE SEQUENCE [LARGE SCALE GENOMIC DNA]</scope>
    <source>
        <strain evidence="7">DSM 17539</strain>
    </source>
</reference>
<keyword evidence="7" id="KW-1185">Reference proteome</keyword>
<evidence type="ECO:0000313" key="7">
    <source>
        <dbReference type="Proteomes" id="UP000184406"/>
    </source>
</evidence>
<feature type="transmembrane region" description="Helical" evidence="5">
    <location>
        <begin position="119"/>
        <end position="137"/>
    </location>
</feature>
<accession>A0A1M5HM10</accession>
<dbReference type="InterPro" id="IPR001046">
    <property type="entry name" value="NRAMP_fam"/>
</dbReference>
<name>A0A1M5HM10_9FLAO</name>
<evidence type="ECO:0000256" key="1">
    <source>
        <dbReference type="ARBA" id="ARBA00004141"/>
    </source>
</evidence>
<keyword evidence="3 5" id="KW-1133">Transmembrane helix</keyword>
<dbReference type="AlphaFoldDB" id="A0A1M5HM10"/>
<protein>
    <submittedName>
        <fullName evidence="6">Mn2+ and Fe2+ transporters of the NRAMP family</fullName>
    </submittedName>
</protein>